<organism evidence="3 4">
    <name type="scientific">Actinocrispum wychmicini</name>
    <dbReference type="NCBI Taxonomy" id="1213861"/>
    <lineage>
        <taxon>Bacteria</taxon>
        <taxon>Bacillati</taxon>
        <taxon>Actinomycetota</taxon>
        <taxon>Actinomycetes</taxon>
        <taxon>Pseudonocardiales</taxon>
        <taxon>Pseudonocardiaceae</taxon>
        <taxon>Actinocrispum</taxon>
    </lineage>
</organism>
<dbReference type="EMBL" id="SLWS01000001">
    <property type="protein sequence ID" value="TCO65180.1"/>
    <property type="molecule type" value="Genomic_DNA"/>
</dbReference>
<keyword evidence="4" id="KW-1185">Reference proteome</keyword>
<feature type="domain" description="Transcription factor zinc-finger" evidence="2">
    <location>
        <begin position="12"/>
        <end position="50"/>
    </location>
</feature>
<proteinExistence type="predicted"/>
<dbReference type="Proteomes" id="UP000295680">
    <property type="component" value="Unassembled WGS sequence"/>
</dbReference>
<dbReference type="AlphaFoldDB" id="A0A4V2S8T8"/>
<name>A0A4V2S8T8_9PSEU</name>
<evidence type="ECO:0000313" key="3">
    <source>
        <dbReference type="EMBL" id="TCO65180.1"/>
    </source>
</evidence>
<accession>A0A4V2S8T8</accession>
<evidence type="ECO:0000256" key="1">
    <source>
        <dbReference type="SAM" id="MobiDB-lite"/>
    </source>
</evidence>
<evidence type="ECO:0000259" key="2">
    <source>
        <dbReference type="Pfam" id="PF13453"/>
    </source>
</evidence>
<reference evidence="3 4" key="1">
    <citation type="submission" date="2019-03" db="EMBL/GenBank/DDBJ databases">
        <title>Genomic Encyclopedia of Type Strains, Phase IV (KMG-IV): sequencing the most valuable type-strain genomes for metagenomic binning, comparative biology and taxonomic classification.</title>
        <authorList>
            <person name="Goeker M."/>
        </authorList>
    </citation>
    <scope>NUCLEOTIDE SEQUENCE [LARGE SCALE GENOMIC DNA]</scope>
    <source>
        <strain evidence="3 4">DSM 45934</strain>
    </source>
</reference>
<feature type="region of interest" description="Disordered" evidence="1">
    <location>
        <begin position="51"/>
        <end position="123"/>
    </location>
</feature>
<dbReference type="Pfam" id="PF13453">
    <property type="entry name" value="Zn_ribbon_TFIIB"/>
    <property type="match status" value="1"/>
</dbReference>
<evidence type="ECO:0000313" key="4">
    <source>
        <dbReference type="Proteomes" id="UP000295680"/>
    </source>
</evidence>
<comment type="caution">
    <text evidence="3">The sequence shown here is derived from an EMBL/GenBank/DDBJ whole genome shotgun (WGS) entry which is preliminary data.</text>
</comment>
<protein>
    <recommendedName>
        <fullName evidence="2">Transcription factor zinc-finger domain-containing protein</fullName>
    </recommendedName>
</protein>
<gene>
    <name evidence="3" type="ORF">EV192_101968</name>
</gene>
<dbReference type="InterPro" id="IPR027392">
    <property type="entry name" value="TF_Znf"/>
</dbReference>
<sequence>MSTTISSLICMICPKCQNVMQTVNRNGVHIEQCQGCRGIFLDRGELEQIAGAEQRYNEPPAYRGDSAPPYRGGHKDSAPPYRGGHKDSAPPYGYGRGHGDSPPPYGQGGQRRKRRSFLENLFD</sequence>